<keyword evidence="11" id="KW-1185">Reference proteome</keyword>
<proteinExistence type="inferred from homology"/>
<evidence type="ECO:0000256" key="7">
    <source>
        <dbReference type="PIRSR" id="PIRSR000137-1"/>
    </source>
</evidence>
<evidence type="ECO:0000256" key="6">
    <source>
        <dbReference type="ARBA" id="ARBA00023002"/>
    </source>
</evidence>
<sequence length="604" mass="67480">MPIVGVAEVVDREFDYIICGTAGLTLAARLSAAPDVTVLILEAGNPNLHDPAILVPAQYLRQLGDERYDWKFTTTEQPHCNNRQYVWPRGKGLGGSSATNFMAYIRPPVEDVDAWEKLGSPGWNWSNYLKYSKRGERFTEPTNDQTISHRHTFEQQYHGTNGELQVCFPSLISASEVPYHVAMNNLGIGTVKEPLGGNVNGTWMSAVTIDPKTLKRSYAVTSFLEPSLERNNLFVLTRATVERVLFQDSATSLGRSHLAANSVVFRRNGKSFEVTVVREVLLCAGTLKSPQILELSGIGSRQVLSPLGVQHHIPLEGVGQNVQEHVYFGISYEMDPAKEWHTLDKLKDKVWAAEQMRLFDSQQGIHTLGLAGFTFTPMQQVSPKASELISAQCETLEAAYVNGKISPALWEQYKIQMRVLQNASSVDMEWTTLPQFRTFRTQPEEEKQYMTVLVALNHPFSRGTIHIASKNPDEQPVMDPHYFEDDFDLQLLIEGFKFARKVAQTEPFKSCIVREVDPGLDVQTDEEIREYIIDGLMTAFHTVGSCSMLPRQMGGVVDPQLKVYGTQNVRVVDLSIVPLHIGAHTQATAYAIAEQAADIIRGVI</sequence>
<dbReference type="Pfam" id="PF05199">
    <property type="entry name" value="GMC_oxred_C"/>
    <property type="match status" value="1"/>
</dbReference>
<keyword evidence="4" id="KW-0732">Signal</keyword>
<name>A0A167RSX6_CALVF</name>
<dbReference type="GO" id="GO:0016614">
    <property type="term" value="F:oxidoreductase activity, acting on CH-OH group of donors"/>
    <property type="evidence" value="ECO:0007669"/>
    <property type="project" value="InterPro"/>
</dbReference>
<dbReference type="Gene3D" id="3.50.50.60">
    <property type="entry name" value="FAD/NAD(P)-binding domain"/>
    <property type="match status" value="1"/>
</dbReference>
<gene>
    <name evidence="10" type="ORF">CALVIDRAFT_543861</name>
</gene>
<dbReference type="InterPro" id="IPR000172">
    <property type="entry name" value="GMC_OxRdtase_N"/>
</dbReference>
<evidence type="ECO:0000256" key="8">
    <source>
        <dbReference type="PIRSR" id="PIRSR000137-2"/>
    </source>
</evidence>
<evidence type="ECO:0000256" key="5">
    <source>
        <dbReference type="ARBA" id="ARBA00022827"/>
    </source>
</evidence>
<evidence type="ECO:0000256" key="1">
    <source>
        <dbReference type="ARBA" id="ARBA00001974"/>
    </source>
</evidence>
<feature type="binding site" evidence="8">
    <location>
        <position position="241"/>
    </location>
    <ligand>
        <name>FAD</name>
        <dbReference type="ChEBI" id="CHEBI:57692"/>
    </ligand>
</feature>
<protein>
    <submittedName>
        <fullName evidence="10">GMC oxidoreductase</fullName>
    </submittedName>
</protein>
<dbReference type="GO" id="GO:0050660">
    <property type="term" value="F:flavin adenine dinucleotide binding"/>
    <property type="evidence" value="ECO:0007669"/>
    <property type="project" value="InterPro"/>
</dbReference>
<feature type="domain" description="Glucose-methanol-choline oxidoreductase N-terminal" evidence="9">
    <location>
        <begin position="285"/>
        <end position="299"/>
    </location>
</feature>
<dbReference type="SUPFAM" id="SSF51905">
    <property type="entry name" value="FAD/NAD(P)-binding domain"/>
    <property type="match status" value="1"/>
</dbReference>
<accession>A0A167RSX6</accession>
<comment type="similarity">
    <text evidence="2">Belongs to the GMC oxidoreductase family.</text>
</comment>
<dbReference type="AlphaFoldDB" id="A0A167RSX6"/>
<reference evidence="10 11" key="1">
    <citation type="journal article" date="2016" name="Mol. Biol. Evol.">
        <title>Comparative Genomics of Early-Diverging Mushroom-Forming Fungi Provides Insights into the Origins of Lignocellulose Decay Capabilities.</title>
        <authorList>
            <person name="Nagy L.G."/>
            <person name="Riley R."/>
            <person name="Tritt A."/>
            <person name="Adam C."/>
            <person name="Daum C."/>
            <person name="Floudas D."/>
            <person name="Sun H."/>
            <person name="Yadav J.S."/>
            <person name="Pangilinan J."/>
            <person name="Larsson K.H."/>
            <person name="Matsuura K."/>
            <person name="Barry K."/>
            <person name="Labutti K."/>
            <person name="Kuo R."/>
            <person name="Ohm R.A."/>
            <person name="Bhattacharya S.S."/>
            <person name="Shirouzu T."/>
            <person name="Yoshinaga Y."/>
            <person name="Martin F.M."/>
            <person name="Grigoriev I.V."/>
            <person name="Hibbett D.S."/>
        </authorList>
    </citation>
    <scope>NUCLEOTIDE SEQUENCE [LARGE SCALE GENOMIC DNA]</scope>
    <source>
        <strain evidence="10 11">TUFC12733</strain>
    </source>
</reference>
<dbReference type="Gene3D" id="3.30.560.10">
    <property type="entry name" value="Glucose Oxidase, domain 3"/>
    <property type="match status" value="1"/>
</dbReference>
<keyword evidence="6" id="KW-0560">Oxidoreductase</keyword>
<dbReference type="Pfam" id="PF00732">
    <property type="entry name" value="GMC_oxred_N"/>
    <property type="match status" value="1"/>
</dbReference>
<dbReference type="PROSITE" id="PS00624">
    <property type="entry name" value="GMC_OXRED_2"/>
    <property type="match status" value="1"/>
</dbReference>
<comment type="cofactor">
    <cofactor evidence="1 8">
        <name>FAD</name>
        <dbReference type="ChEBI" id="CHEBI:57692"/>
    </cofactor>
</comment>
<dbReference type="PANTHER" id="PTHR11552">
    <property type="entry name" value="GLUCOSE-METHANOL-CHOLINE GMC OXIDOREDUCTASE"/>
    <property type="match status" value="1"/>
</dbReference>
<dbReference type="PANTHER" id="PTHR11552:SF201">
    <property type="entry name" value="GLUCOSE-METHANOL-CHOLINE OXIDOREDUCTASE N-TERMINAL DOMAIN-CONTAINING PROTEIN"/>
    <property type="match status" value="1"/>
</dbReference>
<feature type="active site" description="Proton acceptor" evidence="7">
    <location>
        <position position="584"/>
    </location>
</feature>
<keyword evidence="5 8" id="KW-0274">FAD</keyword>
<dbReference type="InterPro" id="IPR012132">
    <property type="entry name" value="GMC_OxRdtase"/>
</dbReference>
<dbReference type="PIRSF" id="PIRSF000137">
    <property type="entry name" value="Alcohol_oxidase"/>
    <property type="match status" value="1"/>
</dbReference>
<evidence type="ECO:0000313" key="11">
    <source>
        <dbReference type="Proteomes" id="UP000076738"/>
    </source>
</evidence>
<evidence type="ECO:0000256" key="2">
    <source>
        <dbReference type="ARBA" id="ARBA00010790"/>
    </source>
</evidence>
<evidence type="ECO:0000313" key="10">
    <source>
        <dbReference type="EMBL" id="KZP01246.1"/>
    </source>
</evidence>
<evidence type="ECO:0000256" key="3">
    <source>
        <dbReference type="ARBA" id="ARBA00022630"/>
    </source>
</evidence>
<dbReference type="InterPro" id="IPR036188">
    <property type="entry name" value="FAD/NAD-bd_sf"/>
</dbReference>
<evidence type="ECO:0000256" key="4">
    <source>
        <dbReference type="ARBA" id="ARBA00022729"/>
    </source>
</evidence>
<keyword evidence="3" id="KW-0285">Flavoprotein</keyword>
<dbReference type="STRING" id="1330018.A0A167RSX6"/>
<dbReference type="SUPFAM" id="SSF54373">
    <property type="entry name" value="FAD-linked reductases, C-terminal domain"/>
    <property type="match status" value="1"/>
</dbReference>
<dbReference type="InterPro" id="IPR007867">
    <property type="entry name" value="GMC_OxRtase_C"/>
</dbReference>
<dbReference type="OrthoDB" id="269227at2759"/>
<dbReference type="Proteomes" id="UP000076738">
    <property type="component" value="Unassembled WGS sequence"/>
</dbReference>
<feature type="active site" description="Proton donor" evidence="7">
    <location>
        <position position="541"/>
    </location>
</feature>
<organism evidence="10 11">
    <name type="scientific">Calocera viscosa (strain TUFC12733)</name>
    <dbReference type="NCBI Taxonomy" id="1330018"/>
    <lineage>
        <taxon>Eukaryota</taxon>
        <taxon>Fungi</taxon>
        <taxon>Dikarya</taxon>
        <taxon>Basidiomycota</taxon>
        <taxon>Agaricomycotina</taxon>
        <taxon>Dacrymycetes</taxon>
        <taxon>Dacrymycetales</taxon>
        <taxon>Dacrymycetaceae</taxon>
        <taxon>Calocera</taxon>
    </lineage>
</organism>
<evidence type="ECO:0000259" key="9">
    <source>
        <dbReference type="PROSITE" id="PS00624"/>
    </source>
</evidence>
<dbReference type="EMBL" id="KV417267">
    <property type="protein sequence ID" value="KZP01246.1"/>
    <property type="molecule type" value="Genomic_DNA"/>
</dbReference>